<dbReference type="InterPro" id="IPR026467">
    <property type="entry name" value="Ser/Gly_Cys_C_dom"/>
</dbReference>
<dbReference type="EMBL" id="MDEI01000006">
    <property type="protein sequence ID" value="PPU68600.1"/>
    <property type="molecule type" value="Genomic_DNA"/>
</dbReference>
<evidence type="ECO:0000256" key="1">
    <source>
        <dbReference type="SAM" id="MobiDB-lite"/>
    </source>
</evidence>
<protein>
    <submittedName>
        <fullName evidence="3">TIGR04222 domain-containing membrane protein</fullName>
    </submittedName>
</protein>
<comment type="caution">
    <text evidence="3">The sequence shown here is derived from an EMBL/GenBank/DDBJ whole genome shotgun (WGS) entry which is preliminary data.</text>
</comment>
<proteinExistence type="predicted"/>
<dbReference type="Proteomes" id="UP000238191">
    <property type="component" value="Unassembled WGS sequence"/>
</dbReference>
<keyword evidence="2" id="KW-0812">Transmembrane</keyword>
<sequence length="498" mass="52864">MSDAHRSGQPEPMQATAAQQALWQRLQAYRFGGDADALPAFVRRVARQAQCSVAQAQQAVDEYRRFCFLACTDTHDVTPSPLVDQVWHTHLTDTREYWQQFCPQVLQTTLHHQPGRGGSDDAARFQAQYRQTLERYRTHFGQPPVQVWPAPSPPPAATPAQQHDAEASLRALRGEPMHAQRGAGIGTVLVWAVATLVISVVAGNGEVASPLHWRGSSFLALFAVGIGLAWSASAWLRRRLRGSVHLRPVDAVDAMELACLSGGDGRVADLLFARLLACDAVHLQRDEDAQARKWVRRDPGVAVPAALQPALQRVRDGDDPVLAWQALRALAAPVQQRLIDKGLLLDRRTALLVRGVSAVPVAALWGLGACKLVIGLQGGYPVGYLLALMVLVSMLVLGFLLVPVRRSGAGDARLRERRSTVRPDAARTGNDPGEAVALYGTVALVGTPWVSYHTLRAPTPGNTDSSGSSCGGGGDSGGGDSGGGDGGGGCGGCGGGGD</sequence>
<feature type="transmembrane region" description="Helical" evidence="2">
    <location>
        <begin position="183"/>
        <end position="203"/>
    </location>
</feature>
<keyword evidence="2" id="KW-0472">Membrane</keyword>
<feature type="compositionally biased region" description="Gly residues" evidence="1">
    <location>
        <begin position="469"/>
        <end position="498"/>
    </location>
</feature>
<evidence type="ECO:0000256" key="2">
    <source>
        <dbReference type="SAM" id="Phobius"/>
    </source>
</evidence>
<accession>A0A2S7D468</accession>
<keyword evidence="4" id="KW-1185">Reference proteome</keyword>
<name>A0A2S7D468_9XANT</name>
<gene>
    <name evidence="3" type="ORF">XpiCFBP4643_08825</name>
</gene>
<dbReference type="OrthoDB" id="278697at2"/>
<dbReference type="AlphaFoldDB" id="A0A2S7D468"/>
<keyword evidence="2" id="KW-1133">Transmembrane helix</keyword>
<organism evidence="3 4">
    <name type="scientific">Xanthomonas pisi</name>
    <dbReference type="NCBI Taxonomy" id="56457"/>
    <lineage>
        <taxon>Bacteria</taxon>
        <taxon>Pseudomonadati</taxon>
        <taxon>Pseudomonadota</taxon>
        <taxon>Gammaproteobacteria</taxon>
        <taxon>Lysobacterales</taxon>
        <taxon>Lysobacteraceae</taxon>
        <taxon>Xanthomonas</taxon>
    </lineage>
</organism>
<feature type="transmembrane region" description="Helical" evidence="2">
    <location>
        <begin position="351"/>
        <end position="376"/>
    </location>
</feature>
<dbReference type="NCBIfam" id="TIGR04222">
    <property type="entry name" value="near_uncomplex"/>
    <property type="match status" value="1"/>
</dbReference>
<evidence type="ECO:0000313" key="3">
    <source>
        <dbReference type="EMBL" id="PPU68600.1"/>
    </source>
</evidence>
<reference evidence="4" key="1">
    <citation type="submission" date="2016-08" db="EMBL/GenBank/DDBJ databases">
        <authorList>
            <person name="Merda D."/>
            <person name="Briand M."/>
            <person name="Taghouti G."/>
            <person name="Carrere S."/>
            <person name="Gouzy J."/>
            <person name="Portier P."/>
            <person name="Jacques M.-A."/>
            <person name="Fischer-Le Saux M."/>
        </authorList>
    </citation>
    <scope>NUCLEOTIDE SEQUENCE [LARGE SCALE GENOMIC DNA]</scope>
    <source>
        <strain evidence="4">CFBP4643</strain>
    </source>
</reference>
<feature type="transmembrane region" description="Helical" evidence="2">
    <location>
        <begin position="215"/>
        <end position="236"/>
    </location>
</feature>
<feature type="region of interest" description="Disordered" evidence="1">
    <location>
        <begin position="456"/>
        <end position="498"/>
    </location>
</feature>
<feature type="transmembrane region" description="Helical" evidence="2">
    <location>
        <begin position="382"/>
        <end position="404"/>
    </location>
</feature>
<dbReference type="RefSeq" id="WP_046964221.1">
    <property type="nucleotide sequence ID" value="NZ_MDEI01000006.1"/>
</dbReference>
<evidence type="ECO:0000313" key="4">
    <source>
        <dbReference type="Proteomes" id="UP000238191"/>
    </source>
</evidence>